<name>A0A061D2D5_BABBI</name>
<dbReference type="Proteomes" id="UP000033188">
    <property type="component" value="Chromosome 2"/>
</dbReference>
<feature type="region of interest" description="Disordered" evidence="1">
    <location>
        <begin position="107"/>
        <end position="164"/>
    </location>
</feature>
<keyword evidence="4" id="KW-1185">Reference proteome</keyword>
<dbReference type="OrthoDB" id="366210at2759"/>
<protein>
    <submittedName>
        <fullName evidence="3">Uncharacterized protein</fullName>
    </submittedName>
</protein>
<dbReference type="OMA" id="TIAPKYD"/>
<dbReference type="VEuPathDB" id="PiroplasmaDB:BBBOND_0200830"/>
<proteinExistence type="predicted"/>
<dbReference type="AlphaFoldDB" id="A0A061D2D5"/>
<evidence type="ECO:0000256" key="2">
    <source>
        <dbReference type="SAM" id="SignalP"/>
    </source>
</evidence>
<dbReference type="RefSeq" id="XP_012767112.1">
    <property type="nucleotide sequence ID" value="XM_012911658.1"/>
</dbReference>
<evidence type="ECO:0000313" key="4">
    <source>
        <dbReference type="Proteomes" id="UP000033188"/>
    </source>
</evidence>
<organism evidence="3 4">
    <name type="scientific">Babesia bigemina</name>
    <dbReference type="NCBI Taxonomy" id="5866"/>
    <lineage>
        <taxon>Eukaryota</taxon>
        <taxon>Sar</taxon>
        <taxon>Alveolata</taxon>
        <taxon>Apicomplexa</taxon>
        <taxon>Aconoidasida</taxon>
        <taxon>Piroplasmida</taxon>
        <taxon>Babesiidae</taxon>
        <taxon>Babesia</taxon>
    </lineage>
</organism>
<dbReference type="EMBL" id="LK391708">
    <property type="protein sequence ID" value="CDR94926.1"/>
    <property type="molecule type" value="Genomic_DNA"/>
</dbReference>
<feature type="signal peptide" evidence="2">
    <location>
        <begin position="1"/>
        <end position="16"/>
    </location>
</feature>
<gene>
    <name evidence="3" type="ORF">BBBOND_0200830</name>
</gene>
<dbReference type="KEGG" id="bbig:BBBOND_0200830"/>
<evidence type="ECO:0000313" key="3">
    <source>
        <dbReference type="EMBL" id="CDR94926.1"/>
    </source>
</evidence>
<reference evidence="4" key="1">
    <citation type="submission" date="2014-06" db="EMBL/GenBank/DDBJ databases">
        <authorList>
            <person name="Aslett M."/>
            <person name="De Silva N."/>
        </authorList>
    </citation>
    <scope>NUCLEOTIDE SEQUENCE [LARGE SCALE GENOMIC DNA]</scope>
    <source>
        <strain evidence="4">Bond</strain>
    </source>
</reference>
<sequence length="184" mass="20249">MFVALTLFRWVLCAQTALLMAAALTHHRSPKPAAEQHAAMVPSYDVFVFPIPSQPEPGTQPRLPTNEENAMTVVEDSQHEDVDNIGEVEQLIREPLPESEIAAERERLQETGELPPGELTVEPPSEDSNGTYYNDGVKETSEILGDTTSNVENDGQGPNEADDEKLKQELEDRLEQLGALSNEG</sequence>
<accession>A0A061D2D5</accession>
<evidence type="ECO:0000256" key="1">
    <source>
        <dbReference type="SAM" id="MobiDB-lite"/>
    </source>
</evidence>
<dbReference type="GeneID" id="24563467"/>
<keyword evidence="2" id="KW-0732">Signal</keyword>
<feature type="chain" id="PRO_5001599963" evidence="2">
    <location>
        <begin position="17"/>
        <end position="184"/>
    </location>
</feature>